<proteinExistence type="predicted"/>
<dbReference type="Proteomes" id="UP001558474">
    <property type="component" value="Unassembled WGS sequence"/>
</dbReference>
<dbReference type="SUPFAM" id="SSF82607">
    <property type="entry name" value="YbaB-like"/>
    <property type="match status" value="1"/>
</dbReference>
<dbReference type="RefSeq" id="WP_368573487.1">
    <property type="nucleotide sequence ID" value="NZ_JBDLOU010000040.1"/>
</dbReference>
<dbReference type="Gene3D" id="3.30.1310.10">
    <property type="entry name" value="Nucleoid-associated protein YbaB-like domain"/>
    <property type="match status" value="1"/>
</dbReference>
<dbReference type="InterPro" id="IPR036894">
    <property type="entry name" value="YbaB-like_sf"/>
</dbReference>
<gene>
    <name evidence="1" type="ORF">ABFW12_18745</name>
</gene>
<comment type="caution">
    <text evidence="1">The sequence shown here is derived from an EMBL/GenBank/DDBJ whole genome shotgun (WGS) entry which is preliminary data.</text>
</comment>
<dbReference type="InterPro" id="IPR004401">
    <property type="entry name" value="YbaB/EbfC"/>
</dbReference>
<reference evidence="1 2" key="1">
    <citation type="submission" date="2024-04" db="EMBL/GenBank/DDBJ databases">
        <title>Genomic Markers of Mycobacteria.</title>
        <authorList>
            <person name="Soliman M.S."/>
            <person name="Elkholy A."/>
            <person name="Soliman N.S."/>
            <person name="Abbas A."/>
            <person name="Khayrat S."/>
            <person name="Shawky S."/>
        </authorList>
    </citation>
    <scope>NUCLEOTIDE SEQUENCE [LARGE SCALE GENOMIC DNA]</scope>
    <source>
        <strain evidence="1 2">Egy-CU-AM5</strain>
    </source>
</reference>
<protein>
    <submittedName>
        <fullName evidence="1">YbaB/EbfC family nucleoid-associated protein</fullName>
    </submittedName>
</protein>
<keyword evidence="2" id="KW-1185">Reference proteome</keyword>
<evidence type="ECO:0000313" key="1">
    <source>
        <dbReference type="EMBL" id="MEX3740263.1"/>
    </source>
</evidence>
<name>A0ABV3VJ66_9MYCO</name>
<organism evidence="1 2">
    <name type="scientific">Mycolicibacterium porcinum</name>
    <dbReference type="NCBI Taxonomy" id="39693"/>
    <lineage>
        <taxon>Bacteria</taxon>
        <taxon>Bacillati</taxon>
        <taxon>Actinomycetota</taxon>
        <taxon>Actinomycetes</taxon>
        <taxon>Mycobacteriales</taxon>
        <taxon>Mycobacteriaceae</taxon>
        <taxon>Mycolicibacterium</taxon>
    </lineage>
</organism>
<sequence length="114" mass="12411">MSEIEQIVRDYLSPKAQKVVSDLFKIRDEGAKLSEAVNNVREEGWSEDESVWACADGQGFIKALVIDDEAIRDNSAEELEEMITDAMIAASGSGQAVGEELTKDVIPETVAHGL</sequence>
<dbReference type="EMBL" id="JBDLOU010000040">
    <property type="protein sequence ID" value="MEX3740263.1"/>
    <property type="molecule type" value="Genomic_DNA"/>
</dbReference>
<accession>A0ABV3VJ66</accession>
<evidence type="ECO:0000313" key="2">
    <source>
        <dbReference type="Proteomes" id="UP001558474"/>
    </source>
</evidence>
<dbReference type="Pfam" id="PF02575">
    <property type="entry name" value="YbaB_DNA_bd"/>
    <property type="match status" value="1"/>
</dbReference>